<evidence type="ECO:0000256" key="1">
    <source>
        <dbReference type="SAM" id="Phobius"/>
    </source>
</evidence>
<dbReference type="HOGENOM" id="CLU_1461836_0_0_1"/>
<dbReference type="EMBL" id="KN840496">
    <property type="protein sequence ID" value="KIP07506.1"/>
    <property type="molecule type" value="Genomic_DNA"/>
</dbReference>
<keyword evidence="3" id="KW-1185">Reference proteome</keyword>
<feature type="transmembrane region" description="Helical" evidence="1">
    <location>
        <begin position="105"/>
        <end position="125"/>
    </location>
</feature>
<keyword evidence="1" id="KW-0472">Membrane</keyword>
<dbReference type="AlphaFoldDB" id="A0A0C3RZ17"/>
<keyword evidence="1" id="KW-0812">Transmembrane</keyword>
<organism evidence="2 3">
    <name type="scientific">Phlebiopsis gigantea (strain 11061_1 CR5-6)</name>
    <name type="common">White-rot fungus</name>
    <name type="synonym">Peniophora gigantea</name>
    <dbReference type="NCBI Taxonomy" id="745531"/>
    <lineage>
        <taxon>Eukaryota</taxon>
        <taxon>Fungi</taxon>
        <taxon>Dikarya</taxon>
        <taxon>Basidiomycota</taxon>
        <taxon>Agaricomycotina</taxon>
        <taxon>Agaricomycetes</taxon>
        <taxon>Polyporales</taxon>
        <taxon>Phanerochaetaceae</taxon>
        <taxon>Phlebiopsis</taxon>
    </lineage>
</organism>
<proteinExistence type="predicted"/>
<protein>
    <submittedName>
        <fullName evidence="2">Uncharacterized protein</fullName>
    </submittedName>
</protein>
<reference evidence="2 3" key="1">
    <citation type="journal article" date="2014" name="PLoS Genet.">
        <title>Analysis of the Phlebiopsis gigantea genome, transcriptome and secretome provides insight into its pioneer colonization strategies of wood.</title>
        <authorList>
            <person name="Hori C."/>
            <person name="Ishida T."/>
            <person name="Igarashi K."/>
            <person name="Samejima M."/>
            <person name="Suzuki H."/>
            <person name="Master E."/>
            <person name="Ferreira P."/>
            <person name="Ruiz-Duenas F.J."/>
            <person name="Held B."/>
            <person name="Canessa P."/>
            <person name="Larrondo L.F."/>
            <person name="Schmoll M."/>
            <person name="Druzhinina I.S."/>
            <person name="Kubicek C.P."/>
            <person name="Gaskell J.A."/>
            <person name="Kersten P."/>
            <person name="St John F."/>
            <person name="Glasner J."/>
            <person name="Sabat G."/>
            <person name="Splinter BonDurant S."/>
            <person name="Syed K."/>
            <person name="Yadav J."/>
            <person name="Mgbeahuruike A.C."/>
            <person name="Kovalchuk A."/>
            <person name="Asiegbu F.O."/>
            <person name="Lackner G."/>
            <person name="Hoffmeister D."/>
            <person name="Rencoret J."/>
            <person name="Gutierrez A."/>
            <person name="Sun H."/>
            <person name="Lindquist E."/>
            <person name="Barry K."/>
            <person name="Riley R."/>
            <person name="Grigoriev I.V."/>
            <person name="Henrissat B."/>
            <person name="Kues U."/>
            <person name="Berka R.M."/>
            <person name="Martinez A.T."/>
            <person name="Covert S.F."/>
            <person name="Blanchette R.A."/>
            <person name="Cullen D."/>
        </authorList>
    </citation>
    <scope>NUCLEOTIDE SEQUENCE [LARGE SCALE GENOMIC DNA]</scope>
    <source>
        <strain evidence="2 3">11061_1 CR5-6</strain>
    </source>
</reference>
<keyword evidence="1" id="KW-1133">Transmembrane helix</keyword>
<gene>
    <name evidence="2" type="ORF">PHLGIDRAFT_127618</name>
</gene>
<dbReference type="Proteomes" id="UP000053257">
    <property type="component" value="Unassembled WGS sequence"/>
</dbReference>
<name>A0A0C3RZ17_PHLG1</name>
<feature type="transmembrane region" description="Helical" evidence="1">
    <location>
        <begin position="30"/>
        <end position="50"/>
    </location>
</feature>
<sequence>MAIITISSSAPHILVMWVVYLGGYRGMSTIIGTLAALAYVALFGSLGFAYRSNYPFDVSLAFITNVQLLVWPLPCLVVFMSHARYAMGWRGHTLPVLLQSVLNTYAVGYMMEAMLWNIMTVFVLFDMQLKGQRPLAWLITLEFVANAQIALTFKLLDVYHKNAAALPTIWGDKESLSAKEVIPIT</sequence>
<evidence type="ECO:0000313" key="2">
    <source>
        <dbReference type="EMBL" id="KIP07506.1"/>
    </source>
</evidence>
<evidence type="ECO:0000313" key="3">
    <source>
        <dbReference type="Proteomes" id="UP000053257"/>
    </source>
</evidence>
<feature type="transmembrane region" description="Helical" evidence="1">
    <location>
        <begin position="62"/>
        <end position="85"/>
    </location>
</feature>
<accession>A0A0C3RZ17</accession>